<dbReference type="AlphaFoldDB" id="A0A4R2GRB3"/>
<keyword evidence="3" id="KW-1185">Reference proteome</keyword>
<evidence type="ECO:0000256" key="1">
    <source>
        <dbReference type="SAM" id="MobiDB-lite"/>
    </source>
</evidence>
<evidence type="ECO:0000313" key="3">
    <source>
        <dbReference type="Proteomes" id="UP000294508"/>
    </source>
</evidence>
<name>A0A4R2GRB3_9ACTN</name>
<accession>A0A4R2GRB3</accession>
<dbReference type="Proteomes" id="UP000294508">
    <property type="component" value="Unassembled WGS sequence"/>
</dbReference>
<protein>
    <submittedName>
        <fullName evidence="2">Uncharacterized protein</fullName>
    </submittedName>
</protein>
<dbReference type="EMBL" id="SLWN01000030">
    <property type="protein sequence ID" value="TCO12238.1"/>
    <property type="molecule type" value="Genomic_DNA"/>
</dbReference>
<feature type="compositionally biased region" description="Low complexity" evidence="1">
    <location>
        <begin position="38"/>
        <end position="47"/>
    </location>
</feature>
<reference evidence="2 3" key="1">
    <citation type="journal article" date="2015" name="Stand. Genomic Sci.">
        <title>Genomic Encyclopedia of Bacterial and Archaeal Type Strains, Phase III: the genomes of soil and plant-associated and newly described type strains.</title>
        <authorList>
            <person name="Whitman W.B."/>
            <person name="Woyke T."/>
            <person name="Klenk H.P."/>
            <person name="Zhou Y."/>
            <person name="Lilburn T.G."/>
            <person name="Beck B.J."/>
            <person name="De Vos P."/>
            <person name="Vandamme P."/>
            <person name="Eisen J.A."/>
            <person name="Garrity G."/>
            <person name="Hugenholtz P."/>
            <person name="Kyrpides N.C."/>
        </authorList>
    </citation>
    <scope>NUCLEOTIDE SEQUENCE [LARGE SCALE GENOMIC DNA]</scope>
    <source>
        <strain evidence="2 3">VKM Ac-2572</strain>
    </source>
</reference>
<proteinExistence type="predicted"/>
<feature type="region of interest" description="Disordered" evidence="1">
    <location>
        <begin position="1"/>
        <end position="22"/>
    </location>
</feature>
<feature type="region of interest" description="Disordered" evidence="1">
    <location>
        <begin position="38"/>
        <end position="57"/>
    </location>
</feature>
<sequence>MPGRIDDYDDPNAPAGNSTVPSMNVVSKTITDTSASFAAPTTATGPYPAAPLSPAMW</sequence>
<evidence type="ECO:0000313" key="2">
    <source>
        <dbReference type="EMBL" id="TCO12238.1"/>
    </source>
</evidence>
<gene>
    <name evidence="2" type="ORF">EV652_13014</name>
</gene>
<comment type="caution">
    <text evidence="2">The sequence shown here is derived from an EMBL/GenBank/DDBJ whole genome shotgun (WGS) entry which is preliminary data.</text>
</comment>
<organism evidence="2 3">
    <name type="scientific">Kribbella steppae</name>
    <dbReference type="NCBI Taxonomy" id="2512223"/>
    <lineage>
        <taxon>Bacteria</taxon>
        <taxon>Bacillati</taxon>
        <taxon>Actinomycetota</taxon>
        <taxon>Actinomycetes</taxon>
        <taxon>Propionibacteriales</taxon>
        <taxon>Kribbellaceae</taxon>
        <taxon>Kribbella</taxon>
    </lineage>
</organism>